<dbReference type="EMBL" id="HE575323">
    <property type="protein sequence ID" value="CCC93753.1"/>
    <property type="molecule type" value="Genomic_DNA"/>
</dbReference>
<evidence type="ECO:0000313" key="2">
    <source>
        <dbReference type="EMBL" id="CCC93753.1"/>
    </source>
</evidence>
<organism evidence="2">
    <name type="scientific">Trypanosoma congolense (strain IL3000)</name>
    <dbReference type="NCBI Taxonomy" id="1068625"/>
    <lineage>
        <taxon>Eukaryota</taxon>
        <taxon>Discoba</taxon>
        <taxon>Euglenozoa</taxon>
        <taxon>Kinetoplastea</taxon>
        <taxon>Metakinetoplastina</taxon>
        <taxon>Trypanosomatida</taxon>
        <taxon>Trypanosomatidae</taxon>
        <taxon>Trypanosoma</taxon>
        <taxon>Nannomonas</taxon>
    </lineage>
</organism>
<reference evidence="2" key="1">
    <citation type="journal article" date="2012" name="Proc. Natl. Acad. Sci. U.S.A.">
        <title>Antigenic diversity is generated by distinct evolutionary mechanisms in African trypanosome species.</title>
        <authorList>
            <person name="Jackson A.P."/>
            <person name="Berry A."/>
            <person name="Aslett M."/>
            <person name="Allison H.C."/>
            <person name="Burton P."/>
            <person name="Vavrova-Anderson J."/>
            <person name="Brown R."/>
            <person name="Browne H."/>
            <person name="Corton N."/>
            <person name="Hauser H."/>
            <person name="Gamble J."/>
            <person name="Gilderthorp R."/>
            <person name="Marcello L."/>
            <person name="McQuillan J."/>
            <person name="Otto T.D."/>
            <person name="Quail M.A."/>
            <person name="Sanders M.J."/>
            <person name="van Tonder A."/>
            <person name="Ginger M.L."/>
            <person name="Field M.C."/>
            <person name="Barry J.D."/>
            <person name="Hertz-Fowler C."/>
            <person name="Berriman M."/>
        </authorList>
    </citation>
    <scope>NUCLEOTIDE SEQUENCE</scope>
    <source>
        <strain evidence="2">IL3000</strain>
    </source>
</reference>
<feature type="region of interest" description="Disordered" evidence="1">
    <location>
        <begin position="1"/>
        <end position="24"/>
    </location>
</feature>
<proteinExistence type="predicted"/>
<accession>G0UWI7</accession>
<dbReference type="AlphaFoldDB" id="G0UWI7"/>
<dbReference type="VEuPathDB" id="TriTrypDB:TcIL3000_10_5180"/>
<name>G0UWI7_TRYCI</name>
<gene>
    <name evidence="2" type="ORF">TCIL3000_10_5180</name>
</gene>
<evidence type="ECO:0000256" key="1">
    <source>
        <dbReference type="SAM" id="MobiDB-lite"/>
    </source>
</evidence>
<protein>
    <submittedName>
        <fullName evidence="2">Uncharacterized protein TCIL3000_10_5180</fullName>
    </submittedName>
</protein>
<sequence>MQDPNQFVGYPLKRTNSSPSSKNSKFSVAKAAAVTSTSVGYPLNNDWFHACSQVTSATSHSLGKSRREDVSIWKPHQQTSAHDKTTSMGVGLCNDQSPLKKAITTGAGSAAKGAVSPPAVGMTNVELLVGRDTARKLPKMAPFPIDYYSWTPFCFQPVRPSVSMEGQRASVPKCPPAVDMYGLGGSAVDVLHYRVEKQPPFPIEPPVALGSSCFNAEVLPNKDRRTNELVPVCPPCALQDDVFMLEETQRWERTEPPIMQETIPSPVYTMAPSALGSLLPLNREESIVQDTALLQPSGIWRREALSGAGGVALPACGDPEVSNAPNLSTRDVGDAENEAEGIAMGGDLAMLKKIIEESLLKDVLYEEEDPVPAVCNEDKVAGFLWSRDKKSDFSFM</sequence>